<dbReference type="InterPro" id="IPR022764">
    <property type="entry name" value="Peptidase_S54_rhomboid_dom"/>
</dbReference>
<dbReference type="InterPro" id="IPR035952">
    <property type="entry name" value="Rhomboid-like_sf"/>
</dbReference>
<feature type="domain" description="Peptidase S54 rhomboid" evidence="6">
    <location>
        <begin position="72"/>
        <end position="215"/>
    </location>
</feature>
<organism evidence="8 9">
    <name type="scientific">Filimonas zeae</name>
    <dbReference type="NCBI Taxonomy" id="1737353"/>
    <lineage>
        <taxon>Bacteria</taxon>
        <taxon>Pseudomonadati</taxon>
        <taxon>Bacteroidota</taxon>
        <taxon>Chitinophagia</taxon>
        <taxon>Chitinophagales</taxon>
        <taxon>Chitinophagaceae</taxon>
        <taxon>Filimonas</taxon>
    </lineage>
</organism>
<evidence type="ECO:0000313" key="9">
    <source>
        <dbReference type="Proteomes" id="UP000627292"/>
    </source>
</evidence>
<comment type="subcellular location">
    <subcellularLocation>
        <location evidence="1">Membrane</location>
        <topology evidence="1">Multi-pass membrane protein</topology>
    </subcellularLocation>
</comment>
<feature type="domain" description="DUF6576" evidence="7">
    <location>
        <begin position="263"/>
        <end position="302"/>
    </location>
</feature>
<evidence type="ECO:0000256" key="5">
    <source>
        <dbReference type="SAM" id="Phobius"/>
    </source>
</evidence>
<name>A0A917J738_9BACT</name>
<keyword evidence="4 5" id="KW-0472">Membrane</keyword>
<feature type="transmembrane region" description="Helical" evidence="5">
    <location>
        <begin position="194"/>
        <end position="215"/>
    </location>
</feature>
<dbReference type="Pfam" id="PF01694">
    <property type="entry name" value="Rhomboid"/>
    <property type="match status" value="1"/>
</dbReference>
<feature type="transmembrane region" description="Helical" evidence="5">
    <location>
        <begin position="145"/>
        <end position="163"/>
    </location>
</feature>
<evidence type="ECO:0000313" key="8">
    <source>
        <dbReference type="EMBL" id="GGH82466.1"/>
    </source>
</evidence>
<keyword evidence="8" id="KW-0645">Protease</keyword>
<dbReference type="GO" id="GO:0004252">
    <property type="term" value="F:serine-type endopeptidase activity"/>
    <property type="evidence" value="ECO:0007669"/>
    <property type="project" value="InterPro"/>
</dbReference>
<evidence type="ECO:0000256" key="2">
    <source>
        <dbReference type="ARBA" id="ARBA00022692"/>
    </source>
</evidence>
<sequence>MAVMEQGRRNKMILGQDNNSLTWLIIANATIFVVLIFIQIVYRLSSTPLELYNTQILSWLNMPANPQELLTHPWTIITHMFTHYQIWDIIGTVLWLWAFGFILQDLSGNRRLVPIYLYGGIAGALFFALSTNLVPSLNIGTTQTLHGAGAALMAIVVATTTLAPGYRLFTMLNGGIPLWVLTLIFVVIDYASVAAGNAPVALAHLGGAAIGFLYIKQLQKGNDWGEWMFTLANKVDSLFNPEKKHLNKPVSQRHFYKASRAPYEKKSNITQQRVDDLLDKINQQGYSSLSQEEKDFLKRASEQQD</sequence>
<keyword evidence="9" id="KW-1185">Reference proteome</keyword>
<keyword evidence="2 5" id="KW-0812">Transmembrane</keyword>
<feature type="transmembrane region" description="Helical" evidence="5">
    <location>
        <begin position="115"/>
        <end position="133"/>
    </location>
</feature>
<dbReference type="AlphaFoldDB" id="A0A917J738"/>
<dbReference type="Proteomes" id="UP000627292">
    <property type="component" value="Unassembled WGS sequence"/>
</dbReference>
<evidence type="ECO:0000259" key="7">
    <source>
        <dbReference type="Pfam" id="PF20216"/>
    </source>
</evidence>
<reference evidence="8" key="1">
    <citation type="journal article" date="2014" name="Int. J. Syst. Evol. Microbiol.">
        <title>Complete genome sequence of Corynebacterium casei LMG S-19264T (=DSM 44701T), isolated from a smear-ripened cheese.</title>
        <authorList>
            <consortium name="US DOE Joint Genome Institute (JGI-PGF)"/>
            <person name="Walter F."/>
            <person name="Albersmeier A."/>
            <person name="Kalinowski J."/>
            <person name="Ruckert C."/>
        </authorList>
    </citation>
    <scope>NUCLEOTIDE SEQUENCE</scope>
    <source>
        <strain evidence="8">CGMCC 1.15290</strain>
    </source>
</reference>
<feature type="transmembrane region" description="Helical" evidence="5">
    <location>
        <begin position="21"/>
        <end position="42"/>
    </location>
</feature>
<dbReference type="SUPFAM" id="SSF144091">
    <property type="entry name" value="Rhomboid-like"/>
    <property type="match status" value="1"/>
</dbReference>
<dbReference type="GO" id="GO:0006508">
    <property type="term" value="P:proteolysis"/>
    <property type="evidence" value="ECO:0007669"/>
    <property type="project" value="UniProtKB-KW"/>
</dbReference>
<accession>A0A917J738</accession>
<dbReference type="Pfam" id="PF20216">
    <property type="entry name" value="DUF6576"/>
    <property type="match status" value="1"/>
</dbReference>
<dbReference type="InterPro" id="IPR046483">
    <property type="entry name" value="DUF6576"/>
</dbReference>
<dbReference type="EMBL" id="BMIB01000007">
    <property type="protein sequence ID" value="GGH82466.1"/>
    <property type="molecule type" value="Genomic_DNA"/>
</dbReference>
<gene>
    <name evidence="8" type="ORF">GCM10011379_56400</name>
</gene>
<evidence type="ECO:0000256" key="3">
    <source>
        <dbReference type="ARBA" id="ARBA00022989"/>
    </source>
</evidence>
<protein>
    <submittedName>
        <fullName evidence="8">Rhomboid family intramembrane serine protease</fullName>
    </submittedName>
</protein>
<keyword evidence="8" id="KW-0378">Hydrolase</keyword>
<evidence type="ECO:0000259" key="6">
    <source>
        <dbReference type="Pfam" id="PF01694"/>
    </source>
</evidence>
<dbReference type="GO" id="GO:0016020">
    <property type="term" value="C:membrane"/>
    <property type="evidence" value="ECO:0007669"/>
    <property type="project" value="UniProtKB-SubCell"/>
</dbReference>
<reference evidence="8" key="2">
    <citation type="submission" date="2020-09" db="EMBL/GenBank/DDBJ databases">
        <authorList>
            <person name="Sun Q."/>
            <person name="Zhou Y."/>
        </authorList>
    </citation>
    <scope>NUCLEOTIDE SEQUENCE</scope>
    <source>
        <strain evidence="8">CGMCC 1.15290</strain>
    </source>
</reference>
<feature type="transmembrane region" description="Helical" evidence="5">
    <location>
        <begin position="84"/>
        <end position="103"/>
    </location>
</feature>
<proteinExistence type="predicted"/>
<dbReference type="RefSeq" id="WP_188959014.1">
    <property type="nucleotide sequence ID" value="NZ_BMIB01000007.1"/>
</dbReference>
<evidence type="ECO:0000256" key="1">
    <source>
        <dbReference type="ARBA" id="ARBA00004141"/>
    </source>
</evidence>
<comment type="caution">
    <text evidence="8">The sequence shown here is derived from an EMBL/GenBank/DDBJ whole genome shotgun (WGS) entry which is preliminary data.</text>
</comment>
<dbReference type="PANTHER" id="PTHR43066">
    <property type="entry name" value="RHOMBOID-RELATED PROTEIN"/>
    <property type="match status" value="1"/>
</dbReference>
<feature type="transmembrane region" description="Helical" evidence="5">
    <location>
        <begin position="170"/>
        <end position="188"/>
    </location>
</feature>
<dbReference type="PANTHER" id="PTHR43066:SF11">
    <property type="entry name" value="PEPTIDASE S54 RHOMBOID DOMAIN-CONTAINING PROTEIN"/>
    <property type="match status" value="1"/>
</dbReference>
<keyword evidence="3 5" id="KW-1133">Transmembrane helix</keyword>
<evidence type="ECO:0000256" key="4">
    <source>
        <dbReference type="ARBA" id="ARBA00023136"/>
    </source>
</evidence>
<dbReference type="Gene3D" id="1.20.1540.10">
    <property type="entry name" value="Rhomboid-like"/>
    <property type="match status" value="1"/>
</dbReference>